<evidence type="ECO:0000313" key="20">
    <source>
        <dbReference type="RefSeq" id="XP_054831139.1"/>
    </source>
</evidence>
<comment type="subunit">
    <text evidence="12">Component of the ubiquinol-cytochrome c oxidoreductase (cytochrome b-c1 complex, complex III, CIII), a multisubunit enzyme composed of 11 subunits. The complex is composed of 3 respiratory subunits cytochrome b, cytochrome c1 and Rieske protein UQCRFS1, 2 core protein subunits UQCRC1/QCR1 and UQCRC2/QCR2, and 6 low-molecular weight protein subunits UQCRH/QCR6, UQCRB/QCR7, UQCRQ/QCR8, UQCR10/QCR9, UQCR11/QCR10 and subunit 9, the cleavage product of Rieske protein UQCRFS1. The complex exists as an obligatory dimer and forms supercomplexes (SCs) in the inner mitochondrial membrane with NADH-ubiquinone oxidoreductase (complex I, CI) and cytochrome c oxidase (complex IV, CIV), resulting in different assemblies (supercomplex SCI(1)III(2)IV(1) and megacomplex MCI(2)III(2)IV(2)). Interacts with UQCC6. Interacts with STMP1.</text>
</comment>
<dbReference type="FunFam" id="3.30.830.10:FF:000001">
    <property type="entry name" value="Mitochondrial-processing peptidase subunit beta, mitochondrial"/>
    <property type="match status" value="1"/>
</dbReference>
<keyword evidence="19" id="KW-1185">Reference proteome</keyword>
<keyword evidence="4" id="KW-0679">Respiratory chain</keyword>
<evidence type="ECO:0000256" key="3">
    <source>
        <dbReference type="ARBA" id="ARBA00022553"/>
    </source>
</evidence>
<evidence type="ECO:0000256" key="9">
    <source>
        <dbReference type="ARBA" id="ARBA00023128"/>
    </source>
</evidence>
<dbReference type="GO" id="GO:0046872">
    <property type="term" value="F:metal ion binding"/>
    <property type="evidence" value="ECO:0007669"/>
    <property type="project" value="InterPro"/>
</dbReference>
<dbReference type="Proteomes" id="UP001190640">
    <property type="component" value="Chromosome 4"/>
</dbReference>
<keyword evidence="10" id="KW-0472">Membrane</keyword>
<name>A0AA97KU52_EUBMA</name>
<dbReference type="Pfam" id="PF00675">
    <property type="entry name" value="Peptidase_M16"/>
    <property type="match status" value="1"/>
</dbReference>
<dbReference type="KEGG" id="emc:129326866"/>
<evidence type="ECO:0000313" key="19">
    <source>
        <dbReference type="Proteomes" id="UP001190640"/>
    </source>
</evidence>
<dbReference type="RefSeq" id="XP_054831139.1">
    <property type="nucleotide sequence ID" value="XM_054975164.1"/>
</dbReference>
<evidence type="ECO:0000256" key="5">
    <source>
        <dbReference type="ARBA" id="ARBA00022792"/>
    </source>
</evidence>
<organism evidence="19 20">
    <name type="scientific">Eublepharis macularius</name>
    <name type="common">Leopard gecko</name>
    <name type="synonym">Cyrtodactylus macularius</name>
    <dbReference type="NCBI Taxonomy" id="481883"/>
    <lineage>
        <taxon>Eukaryota</taxon>
        <taxon>Metazoa</taxon>
        <taxon>Chordata</taxon>
        <taxon>Craniata</taxon>
        <taxon>Vertebrata</taxon>
        <taxon>Euteleostomi</taxon>
        <taxon>Lepidosauria</taxon>
        <taxon>Squamata</taxon>
        <taxon>Bifurcata</taxon>
        <taxon>Gekkota</taxon>
        <taxon>Eublepharidae</taxon>
        <taxon>Eublepharinae</taxon>
        <taxon>Eublepharis</taxon>
    </lineage>
</organism>
<dbReference type="AlphaFoldDB" id="A0AA97KU52"/>
<keyword evidence="6" id="KW-0809">Transit peptide</keyword>
<evidence type="ECO:0000256" key="2">
    <source>
        <dbReference type="ARBA" id="ARBA00022448"/>
    </source>
</evidence>
<dbReference type="InterPro" id="IPR011765">
    <property type="entry name" value="Pept_M16_N"/>
</dbReference>
<comment type="similarity">
    <text evidence="11">Belongs to the peptidase M16 family. UQCRC1/QCR1 subfamily.</text>
</comment>
<dbReference type="SUPFAM" id="SSF63411">
    <property type="entry name" value="LuxS/MPP-like metallohydrolase"/>
    <property type="match status" value="2"/>
</dbReference>
<feature type="domain" description="Peptidase M16 C-terminal" evidence="18">
    <location>
        <begin position="241"/>
        <end position="426"/>
    </location>
</feature>
<evidence type="ECO:0000256" key="12">
    <source>
        <dbReference type="ARBA" id="ARBA00064195"/>
    </source>
</evidence>
<evidence type="ECO:0000256" key="7">
    <source>
        <dbReference type="ARBA" id="ARBA00022982"/>
    </source>
</evidence>
<keyword evidence="9" id="KW-0496">Mitochondrion</keyword>
<keyword evidence="8" id="KW-0007">Acetylation</keyword>
<evidence type="ECO:0000259" key="17">
    <source>
        <dbReference type="Pfam" id="PF00675"/>
    </source>
</evidence>
<evidence type="ECO:0000256" key="6">
    <source>
        <dbReference type="ARBA" id="ARBA00022946"/>
    </source>
</evidence>
<evidence type="ECO:0000256" key="8">
    <source>
        <dbReference type="ARBA" id="ARBA00022990"/>
    </source>
</evidence>
<accession>A0AA97KU52</accession>
<dbReference type="InterPro" id="IPR050361">
    <property type="entry name" value="MPP/UQCRC_Complex"/>
</dbReference>
<dbReference type="InterPro" id="IPR011249">
    <property type="entry name" value="Metalloenz_LuxS/M16"/>
</dbReference>
<gene>
    <name evidence="20" type="primary">LOC129326866</name>
</gene>
<feature type="domain" description="Peptidase M16 N-terminal" evidence="17">
    <location>
        <begin position="89"/>
        <end position="235"/>
    </location>
</feature>
<evidence type="ECO:0000256" key="13">
    <source>
        <dbReference type="ARBA" id="ARBA00070376"/>
    </source>
</evidence>
<keyword evidence="7" id="KW-0249">Electron transport</keyword>
<dbReference type="InterPro" id="IPR007863">
    <property type="entry name" value="Peptidase_M16_C"/>
</dbReference>
<reference evidence="20" key="1">
    <citation type="submission" date="2025-08" db="UniProtKB">
        <authorList>
            <consortium name="RefSeq"/>
        </authorList>
    </citation>
    <scope>IDENTIFICATION</scope>
    <source>
        <tissue evidence="20">Blood</tissue>
    </source>
</reference>
<evidence type="ECO:0000256" key="14">
    <source>
        <dbReference type="ARBA" id="ARBA00076278"/>
    </source>
</evidence>
<keyword evidence="3" id="KW-0597">Phosphoprotein</keyword>
<comment type="subcellular location">
    <subcellularLocation>
        <location evidence="1">Mitochondrion inner membrane</location>
        <topology evidence="1">Peripheral membrane protein</topology>
        <orientation evidence="1">Matrix side</orientation>
    </subcellularLocation>
</comment>
<dbReference type="GeneID" id="129326866"/>
<evidence type="ECO:0000256" key="16">
    <source>
        <dbReference type="ARBA" id="ARBA00082886"/>
    </source>
</evidence>
<dbReference type="PANTHER" id="PTHR11851:SF116">
    <property type="entry name" value="CYTOCHROME B-C1 COMPLEX SUBUNIT 1, MITOCHONDRIAL"/>
    <property type="match status" value="1"/>
</dbReference>
<evidence type="ECO:0000256" key="1">
    <source>
        <dbReference type="ARBA" id="ARBA00004443"/>
    </source>
</evidence>
<dbReference type="Pfam" id="PF05193">
    <property type="entry name" value="Peptidase_M16_C"/>
    <property type="match status" value="1"/>
</dbReference>
<dbReference type="Gene3D" id="3.30.830.10">
    <property type="entry name" value="Metalloenzyme, LuxS/M16 peptidase-like"/>
    <property type="match status" value="2"/>
</dbReference>
<evidence type="ECO:0000256" key="10">
    <source>
        <dbReference type="ARBA" id="ARBA00023136"/>
    </source>
</evidence>
<dbReference type="GO" id="GO:0032991">
    <property type="term" value="C:protein-containing complex"/>
    <property type="evidence" value="ECO:0007669"/>
    <property type="project" value="UniProtKB-ARBA"/>
</dbReference>
<evidence type="ECO:0000256" key="11">
    <source>
        <dbReference type="ARBA" id="ARBA00061208"/>
    </source>
</evidence>
<keyword evidence="5" id="KW-0999">Mitochondrion inner membrane</keyword>
<sequence length="511" mass="56178">MRYSPPVKASWGQDGGVLCMSGGGLCCRPGSSAGLSVTGKGTLRAAAMISEAIEPALWSLTRRGSTVSYAQVLHSLPETQVTTLDNGFRVASEQSNDPTCTVGVWLDVGSRYENEKNNGVSNFVEHLAFKGTKKRPGTAFEKEVESMGAHLNSYTSREQTAFFMKALSKDLPKAVEILADAVQNCSLDDSQIEKERNVILQEMEEIDGSLSDVVFDYLHATAYQGTALSQTVEGTTKNTKNLSRANLVEYIETHYKAPRMVLAAAGGVGHKELVDLARQHFGNVPYQYQEDTVPILPRCRFTGSEIRVRDDALPQAHVAIAVEGPGWANPDNIPLLVANSVIGRYDLTFGGGKNQSSKLASIAVENKLCQSFQAFNTCYSDTGLFGFYFVTDGMNIEDTLHFAQAEWMRLCTSVTDSEVKRAKNILRSTFVSLLDGTTPVCETIGSHILNYGRRIPLAEWDARISEVDARTVREVCTKYIYDKCPAVAAVGPIEQLPDYNRIRSAMFWLRF</sequence>
<dbReference type="GO" id="GO:0005743">
    <property type="term" value="C:mitochondrial inner membrane"/>
    <property type="evidence" value="ECO:0007669"/>
    <property type="project" value="UniProtKB-SubCell"/>
</dbReference>
<evidence type="ECO:0000256" key="15">
    <source>
        <dbReference type="ARBA" id="ARBA00081098"/>
    </source>
</evidence>
<keyword evidence="2" id="KW-0813">Transport</keyword>
<proteinExistence type="inferred from homology"/>
<protein>
    <recommendedName>
        <fullName evidence="13">Cytochrome b-c1 complex subunit 1, mitochondrial</fullName>
    </recommendedName>
    <alternativeName>
        <fullName evidence="14">Complex III subunit 1</fullName>
    </alternativeName>
    <alternativeName>
        <fullName evidence="15">Core protein I</fullName>
    </alternativeName>
    <alternativeName>
        <fullName evidence="16">Ubiquinol-cytochrome-c reductase complex core protein 1</fullName>
    </alternativeName>
</protein>
<dbReference type="FunFam" id="3.30.830.10:FF:000016">
    <property type="entry name" value="Cytochrome b-c1 complex subunit 1, mitochondrial"/>
    <property type="match status" value="1"/>
</dbReference>
<evidence type="ECO:0000256" key="4">
    <source>
        <dbReference type="ARBA" id="ARBA00022660"/>
    </source>
</evidence>
<dbReference type="PANTHER" id="PTHR11851">
    <property type="entry name" value="METALLOPROTEASE"/>
    <property type="match status" value="1"/>
</dbReference>
<evidence type="ECO:0000259" key="18">
    <source>
        <dbReference type="Pfam" id="PF05193"/>
    </source>
</evidence>